<dbReference type="Gene3D" id="1.10.3720.10">
    <property type="entry name" value="MetI-like"/>
    <property type="match status" value="1"/>
</dbReference>
<dbReference type="Pfam" id="PF00528">
    <property type="entry name" value="BPD_transp_1"/>
    <property type="match status" value="1"/>
</dbReference>
<evidence type="ECO:0000256" key="2">
    <source>
        <dbReference type="ARBA" id="ARBA00022448"/>
    </source>
</evidence>
<feature type="transmembrane region" description="Helical" evidence="7">
    <location>
        <begin position="207"/>
        <end position="224"/>
    </location>
</feature>
<dbReference type="PROSITE" id="PS50928">
    <property type="entry name" value="ABC_TM1"/>
    <property type="match status" value="1"/>
</dbReference>
<dbReference type="InterPro" id="IPR000515">
    <property type="entry name" value="MetI-like"/>
</dbReference>
<protein>
    <submittedName>
        <fullName evidence="9">Lactose transport system permease protein LacF</fullName>
    </submittedName>
</protein>
<dbReference type="PANTHER" id="PTHR30193:SF37">
    <property type="entry name" value="INNER MEMBRANE ABC TRANSPORTER PERMEASE PROTEIN YCJO"/>
    <property type="match status" value="1"/>
</dbReference>
<dbReference type="OrthoDB" id="9787541at2"/>
<dbReference type="GO" id="GO:0055085">
    <property type="term" value="P:transmembrane transport"/>
    <property type="evidence" value="ECO:0007669"/>
    <property type="project" value="InterPro"/>
</dbReference>
<feature type="transmembrane region" description="Helical" evidence="7">
    <location>
        <begin position="67"/>
        <end position="89"/>
    </location>
</feature>
<feature type="transmembrane region" description="Helical" evidence="7">
    <location>
        <begin position="12"/>
        <end position="34"/>
    </location>
</feature>
<reference evidence="9 10" key="1">
    <citation type="submission" date="2018-08" db="EMBL/GenBank/DDBJ databases">
        <title>Meiothermus roseus NBRC 110900 genome sequencing project.</title>
        <authorList>
            <person name="Da Costa M.S."/>
            <person name="Albuquerque L."/>
            <person name="Raposo P."/>
            <person name="Froufe H.J.C."/>
            <person name="Barroso C.S."/>
            <person name="Egas C."/>
        </authorList>
    </citation>
    <scope>NUCLEOTIDE SEQUENCE [LARGE SCALE GENOMIC DNA]</scope>
    <source>
        <strain evidence="9 10">NBRC 110900</strain>
    </source>
</reference>
<keyword evidence="5 7" id="KW-1133">Transmembrane helix</keyword>
<evidence type="ECO:0000256" key="7">
    <source>
        <dbReference type="RuleBase" id="RU363032"/>
    </source>
</evidence>
<comment type="caution">
    <text evidence="9">The sequence shown here is derived from an EMBL/GenBank/DDBJ whole genome shotgun (WGS) entry which is preliminary data.</text>
</comment>
<gene>
    <name evidence="9" type="primary">lacF_1</name>
    <name evidence="9" type="ORF">Mrose_00059</name>
</gene>
<feature type="domain" description="ABC transmembrane type-1" evidence="8">
    <location>
        <begin position="63"/>
        <end position="276"/>
    </location>
</feature>
<dbReference type="SUPFAM" id="SSF161098">
    <property type="entry name" value="MetI-like"/>
    <property type="match status" value="1"/>
</dbReference>
<organism evidence="9 10">
    <name type="scientific">Calidithermus roseus</name>
    <dbReference type="NCBI Taxonomy" id="1644118"/>
    <lineage>
        <taxon>Bacteria</taxon>
        <taxon>Thermotogati</taxon>
        <taxon>Deinococcota</taxon>
        <taxon>Deinococci</taxon>
        <taxon>Thermales</taxon>
        <taxon>Thermaceae</taxon>
        <taxon>Calidithermus</taxon>
    </lineage>
</organism>
<evidence type="ECO:0000256" key="5">
    <source>
        <dbReference type="ARBA" id="ARBA00022989"/>
    </source>
</evidence>
<comment type="subcellular location">
    <subcellularLocation>
        <location evidence="1 7">Cell membrane</location>
        <topology evidence="1 7">Multi-pass membrane protein</topology>
    </subcellularLocation>
</comment>
<keyword evidence="2 7" id="KW-0813">Transport</keyword>
<comment type="similarity">
    <text evidence="7">Belongs to the binding-protein-dependent transport system permease family.</text>
</comment>
<accession>A0A399EZ55</accession>
<keyword evidence="3" id="KW-1003">Cell membrane</keyword>
<dbReference type="AlphaFoldDB" id="A0A399EZ55"/>
<evidence type="ECO:0000256" key="6">
    <source>
        <dbReference type="ARBA" id="ARBA00023136"/>
    </source>
</evidence>
<evidence type="ECO:0000256" key="4">
    <source>
        <dbReference type="ARBA" id="ARBA00022692"/>
    </source>
</evidence>
<evidence type="ECO:0000259" key="8">
    <source>
        <dbReference type="PROSITE" id="PS50928"/>
    </source>
</evidence>
<dbReference type="CDD" id="cd06261">
    <property type="entry name" value="TM_PBP2"/>
    <property type="match status" value="1"/>
</dbReference>
<feature type="transmembrane region" description="Helical" evidence="7">
    <location>
        <begin position="255"/>
        <end position="275"/>
    </location>
</feature>
<dbReference type="InterPro" id="IPR051393">
    <property type="entry name" value="ABC_transporter_permease"/>
</dbReference>
<dbReference type="InterPro" id="IPR035906">
    <property type="entry name" value="MetI-like_sf"/>
</dbReference>
<dbReference type="EMBL" id="QWLA01000001">
    <property type="protein sequence ID" value="RIH89834.1"/>
    <property type="molecule type" value="Genomic_DNA"/>
</dbReference>
<evidence type="ECO:0000256" key="3">
    <source>
        <dbReference type="ARBA" id="ARBA00022475"/>
    </source>
</evidence>
<evidence type="ECO:0000313" key="9">
    <source>
        <dbReference type="EMBL" id="RIH89834.1"/>
    </source>
</evidence>
<feature type="transmembrane region" description="Helical" evidence="7">
    <location>
        <begin position="142"/>
        <end position="160"/>
    </location>
</feature>
<dbReference type="RefSeq" id="WP_119275436.1">
    <property type="nucleotide sequence ID" value="NZ_QWLA01000001.1"/>
</dbReference>
<keyword evidence="4 7" id="KW-0812">Transmembrane</keyword>
<dbReference type="GO" id="GO:0005886">
    <property type="term" value="C:plasma membrane"/>
    <property type="evidence" value="ECO:0007669"/>
    <property type="project" value="UniProtKB-SubCell"/>
</dbReference>
<evidence type="ECO:0000256" key="1">
    <source>
        <dbReference type="ARBA" id="ARBA00004651"/>
    </source>
</evidence>
<proteinExistence type="inferred from homology"/>
<name>A0A399EZ55_9DEIN</name>
<keyword evidence="10" id="KW-1185">Reference proteome</keyword>
<sequence length="283" mass="31597">MRRNLTPYTFLLPYLIVFGLFWAWPILYSFYLSFLDTRSFPWAWNPGVNWGRILQDATFQDALRNTFLILVIQVPLMLALATGLAVALNSQLLKLRPLFRFAFFAPVVVGAVAYSAVFRLIFNTDFGAVNSGLRALGLGPVDWLYAPAPAMSVIILVVTWRWTGYNAIIILAGLQSIPKDIYEAAAIDGATPWQQFVRITLPGIRPVLLFCFVLSIIGTLQLFTEPFLITNSGPGTATMTLGTYLYQQGFRSFNFGYASSIAYTVALLAGVFSLIQLRFFGRD</sequence>
<feature type="transmembrane region" description="Helical" evidence="7">
    <location>
        <begin position="101"/>
        <end position="122"/>
    </location>
</feature>
<dbReference type="PANTHER" id="PTHR30193">
    <property type="entry name" value="ABC TRANSPORTER PERMEASE PROTEIN"/>
    <property type="match status" value="1"/>
</dbReference>
<dbReference type="Proteomes" id="UP000265341">
    <property type="component" value="Unassembled WGS sequence"/>
</dbReference>
<keyword evidence="6 7" id="KW-0472">Membrane</keyword>
<evidence type="ECO:0000313" key="10">
    <source>
        <dbReference type="Proteomes" id="UP000265341"/>
    </source>
</evidence>